<gene>
    <name evidence="3" type="ORF">ASPFODRAFT_503196</name>
</gene>
<reference evidence="4" key="1">
    <citation type="journal article" date="2017" name="Genome Biol.">
        <title>Comparative genomics reveals high biological diversity and specific adaptations in the industrially and medically important fungal genus Aspergillus.</title>
        <authorList>
            <person name="de Vries R.P."/>
            <person name="Riley R."/>
            <person name="Wiebenga A."/>
            <person name="Aguilar-Osorio G."/>
            <person name="Amillis S."/>
            <person name="Uchima C.A."/>
            <person name="Anderluh G."/>
            <person name="Asadollahi M."/>
            <person name="Askin M."/>
            <person name="Barry K."/>
            <person name="Battaglia E."/>
            <person name="Bayram O."/>
            <person name="Benocci T."/>
            <person name="Braus-Stromeyer S.A."/>
            <person name="Caldana C."/>
            <person name="Canovas D."/>
            <person name="Cerqueira G.C."/>
            <person name="Chen F."/>
            <person name="Chen W."/>
            <person name="Choi C."/>
            <person name="Clum A."/>
            <person name="Dos Santos R.A."/>
            <person name="Damasio A.R."/>
            <person name="Diallinas G."/>
            <person name="Emri T."/>
            <person name="Fekete E."/>
            <person name="Flipphi M."/>
            <person name="Freyberg S."/>
            <person name="Gallo A."/>
            <person name="Gournas C."/>
            <person name="Habgood R."/>
            <person name="Hainaut M."/>
            <person name="Harispe M.L."/>
            <person name="Henrissat B."/>
            <person name="Hilden K.S."/>
            <person name="Hope R."/>
            <person name="Hossain A."/>
            <person name="Karabika E."/>
            <person name="Karaffa L."/>
            <person name="Karanyi Z."/>
            <person name="Krasevec N."/>
            <person name="Kuo A."/>
            <person name="Kusch H."/>
            <person name="LaButti K."/>
            <person name="Lagendijk E.L."/>
            <person name="Lapidus A."/>
            <person name="Levasseur A."/>
            <person name="Lindquist E."/>
            <person name="Lipzen A."/>
            <person name="Logrieco A.F."/>
            <person name="MacCabe A."/>
            <person name="Maekelae M.R."/>
            <person name="Malavazi I."/>
            <person name="Melin P."/>
            <person name="Meyer V."/>
            <person name="Mielnichuk N."/>
            <person name="Miskei M."/>
            <person name="Molnar A.P."/>
            <person name="Mule G."/>
            <person name="Ngan C.Y."/>
            <person name="Orejas M."/>
            <person name="Orosz E."/>
            <person name="Ouedraogo J.P."/>
            <person name="Overkamp K.M."/>
            <person name="Park H.-S."/>
            <person name="Perrone G."/>
            <person name="Piumi F."/>
            <person name="Punt P.J."/>
            <person name="Ram A.F."/>
            <person name="Ramon A."/>
            <person name="Rauscher S."/>
            <person name="Record E."/>
            <person name="Riano-Pachon D.M."/>
            <person name="Robert V."/>
            <person name="Roehrig J."/>
            <person name="Ruller R."/>
            <person name="Salamov A."/>
            <person name="Salih N.S."/>
            <person name="Samson R.A."/>
            <person name="Sandor E."/>
            <person name="Sanguinetti M."/>
            <person name="Schuetze T."/>
            <person name="Sepcic K."/>
            <person name="Shelest E."/>
            <person name="Sherlock G."/>
            <person name="Sophianopoulou V."/>
            <person name="Squina F.M."/>
            <person name="Sun H."/>
            <person name="Susca A."/>
            <person name="Todd R.B."/>
            <person name="Tsang A."/>
            <person name="Unkles S.E."/>
            <person name="van de Wiele N."/>
            <person name="van Rossen-Uffink D."/>
            <person name="Oliveira J.V."/>
            <person name="Vesth T.C."/>
            <person name="Visser J."/>
            <person name="Yu J.-H."/>
            <person name="Zhou M."/>
            <person name="Andersen M.R."/>
            <person name="Archer D.B."/>
            <person name="Baker S.E."/>
            <person name="Benoit I."/>
            <person name="Brakhage A.A."/>
            <person name="Braus G.H."/>
            <person name="Fischer R."/>
            <person name="Frisvad J.C."/>
            <person name="Goldman G.H."/>
            <person name="Houbraken J."/>
            <person name="Oakley B."/>
            <person name="Pocsi I."/>
            <person name="Scazzocchio C."/>
            <person name="Seiboth B."/>
            <person name="vanKuyk P.A."/>
            <person name="Wortman J."/>
            <person name="Dyer P.S."/>
            <person name="Grigoriev I.V."/>
        </authorList>
    </citation>
    <scope>NUCLEOTIDE SEQUENCE [LARGE SCALE GENOMIC DNA]</scope>
    <source>
        <strain evidence="4">CBS 106.47</strain>
    </source>
</reference>
<keyword evidence="2" id="KW-0812">Transmembrane</keyword>
<dbReference type="VEuPathDB" id="FungiDB:ASPFODRAFT_503196"/>
<feature type="transmembrane region" description="Helical" evidence="2">
    <location>
        <begin position="92"/>
        <end position="115"/>
    </location>
</feature>
<dbReference type="AlphaFoldDB" id="A0A1M3TS72"/>
<feature type="compositionally biased region" description="Basic and acidic residues" evidence="1">
    <location>
        <begin position="49"/>
        <end position="66"/>
    </location>
</feature>
<protein>
    <submittedName>
        <fullName evidence="3">Uncharacterized protein</fullName>
    </submittedName>
</protein>
<evidence type="ECO:0000256" key="1">
    <source>
        <dbReference type="SAM" id="MobiDB-lite"/>
    </source>
</evidence>
<feature type="region of interest" description="Disordered" evidence="1">
    <location>
        <begin position="40"/>
        <end position="66"/>
    </location>
</feature>
<keyword evidence="2" id="KW-1133">Transmembrane helix</keyword>
<organism evidence="3 4">
    <name type="scientific">Aspergillus luchuensis (strain CBS 106.47)</name>
    <dbReference type="NCBI Taxonomy" id="1137211"/>
    <lineage>
        <taxon>Eukaryota</taxon>
        <taxon>Fungi</taxon>
        <taxon>Dikarya</taxon>
        <taxon>Ascomycota</taxon>
        <taxon>Pezizomycotina</taxon>
        <taxon>Eurotiomycetes</taxon>
        <taxon>Eurotiomycetidae</taxon>
        <taxon>Eurotiales</taxon>
        <taxon>Aspergillaceae</taxon>
        <taxon>Aspergillus</taxon>
        <taxon>Aspergillus subgen. Circumdati</taxon>
    </lineage>
</organism>
<evidence type="ECO:0000256" key="2">
    <source>
        <dbReference type="SAM" id="Phobius"/>
    </source>
</evidence>
<accession>A0A1M3TS72</accession>
<proteinExistence type="predicted"/>
<name>A0A1M3TS72_ASPLC</name>
<evidence type="ECO:0000313" key="3">
    <source>
        <dbReference type="EMBL" id="OJZ89738.1"/>
    </source>
</evidence>
<keyword evidence="2" id="KW-0472">Membrane</keyword>
<evidence type="ECO:0000313" key="4">
    <source>
        <dbReference type="Proteomes" id="UP000184063"/>
    </source>
</evidence>
<dbReference type="Proteomes" id="UP000184063">
    <property type="component" value="Unassembled WGS sequence"/>
</dbReference>
<sequence>MVICLLLSRRLRISISSPDAGPANWPILPSGRVISQMQKIKEQTQGTKTKREAGWRGKYGEGRKKKGKEKEKFTEYRHRAAWRKGENLLESVFLNGWCMCVCMSMLCLIFILGVLRFHLY</sequence>
<dbReference type="EMBL" id="KV878238">
    <property type="protein sequence ID" value="OJZ89738.1"/>
    <property type="molecule type" value="Genomic_DNA"/>
</dbReference>